<keyword evidence="4" id="KW-1185">Reference proteome</keyword>
<dbReference type="Proteomes" id="UP001596203">
    <property type="component" value="Unassembled WGS sequence"/>
</dbReference>
<feature type="region of interest" description="Disordered" evidence="1">
    <location>
        <begin position="652"/>
        <end position="679"/>
    </location>
</feature>
<accession>A0ABW1K6L1</accession>
<dbReference type="SUPFAM" id="SSF55486">
    <property type="entry name" value="Metalloproteases ('zincins'), catalytic domain"/>
    <property type="match status" value="1"/>
</dbReference>
<comment type="caution">
    <text evidence="3">The sequence shown here is derived from an EMBL/GenBank/DDBJ whole genome shotgun (WGS) entry which is preliminary data.</text>
</comment>
<dbReference type="EMBL" id="JBHSPR010000007">
    <property type="protein sequence ID" value="MFC6016443.1"/>
    <property type="molecule type" value="Genomic_DNA"/>
</dbReference>
<feature type="region of interest" description="Disordered" evidence="1">
    <location>
        <begin position="555"/>
        <end position="577"/>
    </location>
</feature>
<feature type="compositionally biased region" description="Polar residues" evidence="1">
    <location>
        <begin position="656"/>
        <end position="673"/>
    </location>
</feature>
<dbReference type="RefSeq" id="WP_377419803.1">
    <property type="nucleotide sequence ID" value="NZ_JBHSPR010000007.1"/>
</dbReference>
<evidence type="ECO:0000313" key="4">
    <source>
        <dbReference type="Proteomes" id="UP001596203"/>
    </source>
</evidence>
<name>A0ABW1K6L1_9ACTN</name>
<proteinExistence type="predicted"/>
<feature type="signal peptide" evidence="2">
    <location>
        <begin position="1"/>
        <end position="33"/>
    </location>
</feature>
<feature type="chain" id="PRO_5046360650" evidence="2">
    <location>
        <begin position="34"/>
        <end position="679"/>
    </location>
</feature>
<evidence type="ECO:0000256" key="2">
    <source>
        <dbReference type="SAM" id="SignalP"/>
    </source>
</evidence>
<feature type="region of interest" description="Disordered" evidence="1">
    <location>
        <begin position="29"/>
        <end position="50"/>
    </location>
</feature>
<gene>
    <name evidence="3" type="ORF">ACFP2T_09550</name>
</gene>
<evidence type="ECO:0000313" key="3">
    <source>
        <dbReference type="EMBL" id="MFC6016443.1"/>
    </source>
</evidence>
<evidence type="ECO:0000256" key="1">
    <source>
        <dbReference type="SAM" id="MobiDB-lite"/>
    </source>
</evidence>
<sequence>MRRLIRSNQLRRAYVTCVAALAATALLTGPGTAPVQAGPAAGTSRLDPVDPQYWQDQETMTWDDYRAVPGGNWADPARQPSQRKLRIALVAADNSDQPFVITQPRGSDPFRNPQVAPVARADVAKFYADFWGTPSALNHGHTVHEYWMEQTNGRVGVEFTPFGPYRLPRPQYEYGLNDIGQERAGCPAGHTCDGNLDRDVDALWQAAEGADVRSRFDLVLRVYAGYDETSVWQEFGEMMFQTREDVPDAWGPPDPNLPNWVRSRYVDWTSWKAGSQLWGSSSMRQGESSGTITHEIAHTFGIADNNNNPYVSPYRRVGSGTWDVMDRGSFNGPGGPHNRWVVPASQGAAMPAGQTLRSKLKLGHIDEAQVVRLSREALRTTGLAVITVKARSAVPGARDVQGVRIGMDRDLTPACDINADPLCPGSPVYDFYSLETVQRIGADSFTPDNGVLIAKNKTAETNTCGYTCFTWVVDANPQDIDMVDYYKPDGTPVKRTVADYRQLNDALFHAGTRSGSEDEYVDEPNRLHFYVLDRVVDADGLLSYTLGVRHLDGAGPSQRGVAVARPSGGPTGNPTGAGATCTFTLTNTGRYSAGGQAHPEDVSAYLKSDVYRLSAAIDGRGWTVVLPTELTSAAFGRSVPVKAVATASGSSASSGRITLTARSESDPSRTATATCRVDK</sequence>
<protein>
    <submittedName>
        <fullName evidence="3">Peptidase M6</fullName>
    </submittedName>
</protein>
<keyword evidence="2" id="KW-0732">Signal</keyword>
<reference evidence="4" key="1">
    <citation type="journal article" date="2019" name="Int. J. Syst. Evol. Microbiol.">
        <title>The Global Catalogue of Microorganisms (GCM) 10K type strain sequencing project: providing services to taxonomists for standard genome sequencing and annotation.</title>
        <authorList>
            <consortium name="The Broad Institute Genomics Platform"/>
            <consortium name="The Broad Institute Genome Sequencing Center for Infectious Disease"/>
            <person name="Wu L."/>
            <person name="Ma J."/>
        </authorList>
    </citation>
    <scope>NUCLEOTIDE SEQUENCE [LARGE SCALE GENOMIC DNA]</scope>
    <source>
        <strain evidence="4">ZS-35-S2</strain>
    </source>
</reference>
<organism evidence="3 4">
    <name type="scientific">Plantactinospora solaniradicis</name>
    <dbReference type="NCBI Taxonomy" id="1723736"/>
    <lineage>
        <taxon>Bacteria</taxon>
        <taxon>Bacillati</taxon>
        <taxon>Actinomycetota</taxon>
        <taxon>Actinomycetes</taxon>
        <taxon>Micromonosporales</taxon>
        <taxon>Micromonosporaceae</taxon>
        <taxon>Plantactinospora</taxon>
    </lineage>
</organism>